<feature type="transmembrane region" description="Helical" evidence="1">
    <location>
        <begin position="174"/>
        <end position="195"/>
    </location>
</feature>
<proteinExistence type="predicted"/>
<reference evidence="2 3" key="1">
    <citation type="submission" date="2023-02" db="EMBL/GenBank/DDBJ databases">
        <title>The predominant lactic acid bacteria and yeasts involved in the spontaneous fermentation of millet during the production of the traditional porridge Hausa koko in Ghana.</title>
        <authorList>
            <person name="Atter A."/>
            <person name="Diaz M."/>
        </authorList>
    </citation>
    <scope>NUCLEOTIDE SEQUENCE [LARGE SCALE GENOMIC DNA]</scope>
    <source>
        <strain evidence="2 3">FI11640</strain>
    </source>
</reference>
<dbReference type="Proteomes" id="UP001330016">
    <property type="component" value="Unassembled WGS sequence"/>
</dbReference>
<accession>A0ABU7SV92</accession>
<keyword evidence="1" id="KW-1133">Transmembrane helix</keyword>
<feature type="transmembrane region" description="Helical" evidence="1">
    <location>
        <begin position="280"/>
        <end position="299"/>
    </location>
</feature>
<keyword evidence="1" id="KW-0472">Membrane</keyword>
<evidence type="ECO:0008006" key="4">
    <source>
        <dbReference type="Google" id="ProtNLM"/>
    </source>
</evidence>
<sequence>MTNHSLRTLLLHRHRVWLILAAFLLLFFGVVQGTSNVNMFHEWGKYQTSEKDFNKYDVPAMKKAHKSMTYAQFIKDQRTLKYGNPLRGHVTQDGTFFSMIYFLTAIVLGCLMTFWDQFSGFNRLLFSSGARRRQILAMKVRLYLPVLLIGYLLGAVISYAIIRSGVPHDYLIFYWRSLFLYLPIFIIQLIAAFAAGSLFGMVIGQPLPLVITLGFLGISAGGFSIHVMYWLGMNTRVNYDRITSTPWFNYAFWLFFAILFIGLCVAFYPRISLENSHQYLLIPQLRPWVLAAFTIYVPAVTEDWLFAGQHAISMAITGIAVFSLLYWYLYRPQWLGRKSTQSANHSQTPAP</sequence>
<keyword evidence="1" id="KW-0812">Transmembrane</keyword>
<feature type="transmembrane region" description="Helical" evidence="1">
    <location>
        <begin position="311"/>
        <end position="329"/>
    </location>
</feature>
<organism evidence="2 3">
    <name type="scientific">Schleiferilactobacillus harbinensis</name>
    <dbReference type="NCBI Taxonomy" id="304207"/>
    <lineage>
        <taxon>Bacteria</taxon>
        <taxon>Bacillati</taxon>
        <taxon>Bacillota</taxon>
        <taxon>Bacilli</taxon>
        <taxon>Lactobacillales</taxon>
        <taxon>Lactobacillaceae</taxon>
        <taxon>Schleiferilactobacillus</taxon>
    </lineage>
</organism>
<feature type="transmembrane region" description="Helical" evidence="1">
    <location>
        <begin position="207"/>
        <end position="230"/>
    </location>
</feature>
<name>A0ABU7SV92_9LACO</name>
<feature type="transmembrane region" description="Helical" evidence="1">
    <location>
        <begin position="96"/>
        <end position="115"/>
    </location>
</feature>
<feature type="transmembrane region" description="Helical" evidence="1">
    <location>
        <begin position="250"/>
        <end position="268"/>
    </location>
</feature>
<keyword evidence="3" id="KW-1185">Reference proteome</keyword>
<protein>
    <recommendedName>
        <fullName evidence="4">ABC transporter permease</fullName>
    </recommendedName>
</protein>
<dbReference type="RefSeq" id="WP_331243007.1">
    <property type="nucleotide sequence ID" value="NZ_JAQSGJ010000001.1"/>
</dbReference>
<gene>
    <name evidence="2" type="ORF">PS435_00240</name>
</gene>
<comment type="caution">
    <text evidence="2">The sequence shown here is derived from an EMBL/GenBank/DDBJ whole genome shotgun (WGS) entry which is preliminary data.</text>
</comment>
<feature type="transmembrane region" description="Helical" evidence="1">
    <location>
        <begin position="142"/>
        <end position="162"/>
    </location>
</feature>
<evidence type="ECO:0000313" key="2">
    <source>
        <dbReference type="EMBL" id="MEE6714274.1"/>
    </source>
</evidence>
<evidence type="ECO:0000313" key="3">
    <source>
        <dbReference type="Proteomes" id="UP001330016"/>
    </source>
</evidence>
<dbReference type="EMBL" id="JAQSGK010000001">
    <property type="protein sequence ID" value="MEE6714274.1"/>
    <property type="molecule type" value="Genomic_DNA"/>
</dbReference>
<evidence type="ECO:0000256" key="1">
    <source>
        <dbReference type="SAM" id="Phobius"/>
    </source>
</evidence>